<name>A0A5Q2FDE9_9ACTN</name>
<dbReference type="EMBL" id="CP045725">
    <property type="protein sequence ID" value="QGF25150.1"/>
    <property type="molecule type" value="Genomic_DNA"/>
</dbReference>
<feature type="domain" description="Aminoglycoside phosphotransferase" evidence="2">
    <location>
        <begin position="43"/>
        <end position="277"/>
    </location>
</feature>
<comment type="similarity">
    <text evidence="1">Belongs to the pseudomonas-type ThrB family.</text>
</comment>
<dbReference type="PANTHER" id="PTHR21064:SF6">
    <property type="entry name" value="AMINOGLYCOSIDE PHOSPHOTRANSFERASE DOMAIN-CONTAINING PROTEIN"/>
    <property type="match status" value="1"/>
</dbReference>
<accession>A0A5Q2FDE9</accession>
<evidence type="ECO:0000313" key="4">
    <source>
        <dbReference type="Proteomes" id="UP000386847"/>
    </source>
</evidence>
<dbReference type="InterPro" id="IPR050249">
    <property type="entry name" value="Pseudomonas-type_ThrB"/>
</dbReference>
<proteinExistence type="inferred from homology"/>
<dbReference type="GO" id="GO:0009088">
    <property type="term" value="P:threonine biosynthetic process"/>
    <property type="evidence" value="ECO:0007669"/>
    <property type="project" value="TreeGrafter"/>
</dbReference>
<dbReference type="KEGG" id="rain:Rai3103_08710"/>
<dbReference type="InterPro" id="IPR011009">
    <property type="entry name" value="Kinase-like_dom_sf"/>
</dbReference>
<dbReference type="PANTHER" id="PTHR21064">
    <property type="entry name" value="AMINOGLYCOSIDE PHOSPHOTRANSFERASE DOMAIN-CONTAINING PROTEIN-RELATED"/>
    <property type="match status" value="1"/>
</dbReference>
<dbReference type="Gene3D" id="3.90.1200.10">
    <property type="match status" value="1"/>
</dbReference>
<keyword evidence="4" id="KW-1185">Reference proteome</keyword>
<evidence type="ECO:0000256" key="1">
    <source>
        <dbReference type="ARBA" id="ARBA00038240"/>
    </source>
</evidence>
<dbReference type="InterPro" id="IPR002575">
    <property type="entry name" value="Aminoglycoside_PTrfase"/>
</dbReference>
<keyword evidence="3" id="KW-0808">Transferase</keyword>
<dbReference type="Proteomes" id="UP000386847">
    <property type="component" value="Chromosome"/>
</dbReference>
<dbReference type="Pfam" id="PF01636">
    <property type="entry name" value="APH"/>
    <property type="match status" value="1"/>
</dbReference>
<organism evidence="3 4">
    <name type="scientific">Raineyella fluvialis</name>
    <dbReference type="NCBI Taxonomy" id="2662261"/>
    <lineage>
        <taxon>Bacteria</taxon>
        <taxon>Bacillati</taxon>
        <taxon>Actinomycetota</taxon>
        <taxon>Actinomycetes</taxon>
        <taxon>Propionibacteriales</taxon>
        <taxon>Propionibacteriaceae</taxon>
        <taxon>Raineyella</taxon>
    </lineage>
</organism>
<evidence type="ECO:0000313" key="3">
    <source>
        <dbReference type="EMBL" id="QGF25150.1"/>
    </source>
</evidence>
<dbReference type="AlphaFoldDB" id="A0A5Q2FDE9"/>
<gene>
    <name evidence="3" type="ORF">Rai3103_08710</name>
</gene>
<dbReference type="GO" id="GO:0004413">
    <property type="term" value="F:homoserine kinase activity"/>
    <property type="evidence" value="ECO:0007669"/>
    <property type="project" value="TreeGrafter"/>
</dbReference>
<sequence length="341" mass="37945">MFEPAPLPDETSERQLSQQVAVRAAAAHGFGSAARIDLMQVSENATFLVTETCSYGDRSAVIRVHRPGSRDRDAIESELTWLDVLHDRRIVPAIKPLATATGERVLAFPVGGVVRYAVAFEALPGATTDEALLRPGDFRRLGRIAATLHESVRHIHRPITRFSWDWEHTLGDRARWGRWQDGPGMTPALVAEIEPALRLLKTRLAVYGRDAHRFGLIHADLRVSNLMEDADGYTVIDFDDCGFGWFMYDFAAAVSFLETDPRLCTWQEAWASGYREVRPLSRKDEVMLPSFVMMRRLMLQAWLGSHPDAAEAAGLQDTYAEGTAALAHIYLANAGRLFAAA</sequence>
<protein>
    <submittedName>
        <fullName evidence="3">Phosphotransferase</fullName>
    </submittedName>
</protein>
<reference evidence="3 4" key="1">
    <citation type="submission" date="2019-10" db="EMBL/GenBank/DDBJ databases">
        <title>Genomic analysis of Raineyella sp. CBA3103.</title>
        <authorList>
            <person name="Roh S.W."/>
        </authorList>
    </citation>
    <scope>NUCLEOTIDE SEQUENCE [LARGE SCALE GENOMIC DNA]</scope>
    <source>
        <strain evidence="3 4">CBA3103</strain>
    </source>
</reference>
<dbReference type="SUPFAM" id="SSF56112">
    <property type="entry name" value="Protein kinase-like (PK-like)"/>
    <property type="match status" value="1"/>
</dbReference>
<evidence type="ECO:0000259" key="2">
    <source>
        <dbReference type="Pfam" id="PF01636"/>
    </source>
</evidence>